<sequence length="294" mass="33526">MASPVAIPHHQIMSSLQNRTNQIPVVESSAEIHHAPVRKRGRVDDIAELDDRRAGSGVTRDTELSETLREYYKRMSKDPDMTWDKTKSIRDGRNARIVNNMIAYIRGLEQHLNNNTSGDTGENPRRMHWTDHQIFAKAQNQLEYHKATADLTDELRKKHSAKVAKRNARKKKHDIRKEAFALGGRNLSTYREKGEDLLVAALMSDSDDDVNEDGQTVGRKLLRPHWRSDAANAFLDDLTTLSRHTAKGREYCQKRDRQERRTCTVVVQGVDDIVSKEVPDWAKVVVPDDAENDG</sequence>
<protein>
    <submittedName>
        <fullName evidence="1">Uncharacterized protein</fullName>
    </submittedName>
</protein>
<dbReference type="RefSeq" id="XP_058336477.1">
    <property type="nucleotide sequence ID" value="XM_058492756.1"/>
</dbReference>
<dbReference type="EMBL" id="JARTCD010000169">
    <property type="protein sequence ID" value="KAJ8651563.1"/>
    <property type="molecule type" value="Genomic_DNA"/>
</dbReference>
<keyword evidence="2" id="KW-1185">Reference proteome</keyword>
<proteinExistence type="predicted"/>
<comment type="caution">
    <text evidence="1">The sequence shown here is derived from an EMBL/GenBank/DDBJ whole genome shotgun (WGS) entry which is preliminary data.</text>
</comment>
<dbReference type="AlphaFoldDB" id="A0AAD7XSQ0"/>
<organism evidence="1 2">
    <name type="scientific">Lichtheimia ornata</name>
    <dbReference type="NCBI Taxonomy" id="688661"/>
    <lineage>
        <taxon>Eukaryota</taxon>
        <taxon>Fungi</taxon>
        <taxon>Fungi incertae sedis</taxon>
        <taxon>Mucoromycota</taxon>
        <taxon>Mucoromycotina</taxon>
        <taxon>Mucoromycetes</taxon>
        <taxon>Mucorales</taxon>
        <taxon>Lichtheimiaceae</taxon>
        <taxon>Lichtheimia</taxon>
    </lineage>
</organism>
<reference evidence="1 2" key="1">
    <citation type="submission" date="2023-03" db="EMBL/GenBank/DDBJ databases">
        <title>Genome sequence of Lichtheimia ornata CBS 291.66.</title>
        <authorList>
            <person name="Mohabir J.T."/>
            <person name="Shea T.P."/>
            <person name="Kurbessoian T."/>
            <person name="Berby B."/>
            <person name="Fontaine J."/>
            <person name="Livny J."/>
            <person name="Gnirke A."/>
            <person name="Stajich J.E."/>
            <person name="Cuomo C.A."/>
        </authorList>
    </citation>
    <scope>NUCLEOTIDE SEQUENCE [LARGE SCALE GENOMIC DNA]</scope>
    <source>
        <strain evidence="1">CBS 291.66</strain>
    </source>
</reference>
<evidence type="ECO:0000313" key="1">
    <source>
        <dbReference type="EMBL" id="KAJ8651563.1"/>
    </source>
</evidence>
<dbReference type="GeneID" id="83220203"/>
<accession>A0AAD7XSQ0</accession>
<evidence type="ECO:0000313" key="2">
    <source>
        <dbReference type="Proteomes" id="UP001234581"/>
    </source>
</evidence>
<gene>
    <name evidence="1" type="ORF">O0I10_012871</name>
</gene>
<name>A0AAD7XSQ0_9FUNG</name>
<dbReference type="Proteomes" id="UP001234581">
    <property type="component" value="Unassembled WGS sequence"/>
</dbReference>